<dbReference type="PANTHER" id="PTHR43344">
    <property type="entry name" value="PHOSPHOSERINE PHOSPHATASE"/>
    <property type="match status" value="1"/>
</dbReference>
<evidence type="ECO:0000256" key="5">
    <source>
        <dbReference type="SAM" id="Phobius"/>
    </source>
</evidence>
<feature type="transmembrane region" description="Helical" evidence="5">
    <location>
        <begin position="236"/>
        <end position="256"/>
    </location>
</feature>
<dbReference type="Gene3D" id="1.20.1440.100">
    <property type="entry name" value="SG protein - dephosphorylation function"/>
    <property type="match status" value="1"/>
</dbReference>
<comment type="similarity">
    <text evidence="1">Belongs to the HAD-like hydrolase superfamily. SerB family.</text>
</comment>
<evidence type="ECO:0000256" key="4">
    <source>
        <dbReference type="ARBA" id="ARBA00022842"/>
    </source>
</evidence>
<protein>
    <submittedName>
        <fullName evidence="6">Haloacid dehalogenase-like hydrolase</fullName>
    </submittedName>
</protein>
<gene>
    <name evidence="6" type="ORF">AXFE_01920</name>
</gene>
<dbReference type="PANTHER" id="PTHR43344:SF13">
    <property type="entry name" value="PHOSPHATASE RV3661-RELATED"/>
    <property type="match status" value="1"/>
</dbReference>
<keyword evidence="5" id="KW-0472">Membrane</keyword>
<keyword evidence="3 6" id="KW-0378">Hydrolase</keyword>
<keyword evidence="5" id="KW-1133">Transmembrane helix</keyword>
<dbReference type="EMBL" id="JXYS01000003">
    <property type="protein sequence ID" value="KJF18905.1"/>
    <property type="molecule type" value="Genomic_DNA"/>
</dbReference>
<evidence type="ECO:0000313" key="7">
    <source>
        <dbReference type="Proteomes" id="UP000032360"/>
    </source>
</evidence>
<dbReference type="Gene3D" id="3.40.50.1000">
    <property type="entry name" value="HAD superfamily/HAD-like"/>
    <property type="match status" value="1"/>
</dbReference>
<dbReference type="InterPro" id="IPR036412">
    <property type="entry name" value="HAD-like_sf"/>
</dbReference>
<dbReference type="CDD" id="cd02612">
    <property type="entry name" value="HAD_PGPPase"/>
    <property type="match status" value="1"/>
</dbReference>
<dbReference type="InterPro" id="IPR006385">
    <property type="entry name" value="HAD_hydro_SerB1"/>
</dbReference>
<evidence type="ECO:0000256" key="1">
    <source>
        <dbReference type="ARBA" id="ARBA00009184"/>
    </source>
</evidence>
<keyword evidence="5" id="KW-0812">Transmembrane</keyword>
<dbReference type="STRING" id="1280514.AXFE_01920"/>
<dbReference type="InterPro" id="IPR023214">
    <property type="entry name" value="HAD_sf"/>
</dbReference>
<name>A0A0D8HLP1_9ACTN</name>
<accession>A0A0D8HLP1</accession>
<dbReference type="Proteomes" id="UP000032360">
    <property type="component" value="Unassembled WGS sequence"/>
</dbReference>
<keyword evidence="2" id="KW-0479">Metal-binding</keyword>
<dbReference type="AlphaFoldDB" id="A0A0D8HLP1"/>
<dbReference type="InterPro" id="IPR050582">
    <property type="entry name" value="HAD-like_SerB"/>
</dbReference>
<sequence>MRAAFFDLDKTVIAKASMLAFGRTFYKEGLLSRRTIMRSAYAQVLYKYTGANERQLQKLRETVLSLTKGWEKSLVSAIVSETMTEIVEPLIFKEALDLIEEHKKNGDLVFIVSASPSEIVVPLGERLAVDGVIATISKVDADGRYTGEMEFYAYGPYKAEAMQKLAEEYGFSLEESYAYSDSYTDLPMLEAVGNPVVVNPDRVLAKIAKDRSWKILSFTNPVRVREGRVRPSTPTALVALTLGIASVAASSFYLLYRVRRLSAQIRSILLSAAD</sequence>
<dbReference type="PATRIC" id="fig|1280514.3.peg.269"/>
<reference evidence="6 7" key="1">
    <citation type="submission" date="2015-01" db="EMBL/GenBank/DDBJ databases">
        <title>Draft genome of the acidophilic iron oxidizer Acidithrix ferrooxidans strain Py-F3.</title>
        <authorList>
            <person name="Poehlein A."/>
            <person name="Eisen S."/>
            <person name="Schloemann M."/>
            <person name="Johnson B.D."/>
            <person name="Daniel R."/>
            <person name="Muehling M."/>
        </authorList>
    </citation>
    <scope>NUCLEOTIDE SEQUENCE [LARGE SCALE GENOMIC DNA]</scope>
    <source>
        <strain evidence="6 7">Py-F3</strain>
    </source>
</reference>
<dbReference type="NCBIfam" id="TIGR01488">
    <property type="entry name" value="HAD-SF-IB"/>
    <property type="match status" value="1"/>
</dbReference>
<evidence type="ECO:0000256" key="2">
    <source>
        <dbReference type="ARBA" id="ARBA00022723"/>
    </source>
</evidence>
<dbReference type="Pfam" id="PF12710">
    <property type="entry name" value="HAD"/>
    <property type="match status" value="1"/>
</dbReference>
<proteinExistence type="inferred from homology"/>
<comment type="caution">
    <text evidence="6">The sequence shown here is derived from an EMBL/GenBank/DDBJ whole genome shotgun (WGS) entry which is preliminary data.</text>
</comment>
<evidence type="ECO:0000313" key="6">
    <source>
        <dbReference type="EMBL" id="KJF18905.1"/>
    </source>
</evidence>
<dbReference type="GO" id="GO:0016787">
    <property type="term" value="F:hydrolase activity"/>
    <property type="evidence" value="ECO:0007669"/>
    <property type="project" value="UniProtKB-KW"/>
</dbReference>
<keyword evidence="7" id="KW-1185">Reference proteome</keyword>
<dbReference type="NCBIfam" id="TIGR01490">
    <property type="entry name" value="HAD-SF-IB-hyp1"/>
    <property type="match status" value="1"/>
</dbReference>
<organism evidence="6 7">
    <name type="scientific">Acidithrix ferrooxidans</name>
    <dbReference type="NCBI Taxonomy" id="1280514"/>
    <lineage>
        <taxon>Bacteria</taxon>
        <taxon>Bacillati</taxon>
        <taxon>Actinomycetota</taxon>
        <taxon>Acidimicrobiia</taxon>
        <taxon>Acidimicrobiales</taxon>
        <taxon>Acidimicrobiaceae</taxon>
        <taxon>Acidithrix</taxon>
    </lineage>
</organism>
<evidence type="ECO:0000256" key="3">
    <source>
        <dbReference type="ARBA" id="ARBA00022801"/>
    </source>
</evidence>
<dbReference type="GO" id="GO:0046872">
    <property type="term" value="F:metal ion binding"/>
    <property type="evidence" value="ECO:0007669"/>
    <property type="project" value="UniProtKB-KW"/>
</dbReference>
<dbReference type="SUPFAM" id="SSF56784">
    <property type="entry name" value="HAD-like"/>
    <property type="match status" value="1"/>
</dbReference>
<dbReference type="RefSeq" id="WP_200891149.1">
    <property type="nucleotide sequence ID" value="NZ_JXYS01000003.1"/>
</dbReference>
<keyword evidence="4" id="KW-0460">Magnesium</keyword>